<keyword evidence="3" id="KW-1185">Reference proteome</keyword>
<sequence>MIDPFTQLAILILRFATWAIPGLIPFVIQAVETHS</sequence>
<evidence type="ECO:0000313" key="3">
    <source>
        <dbReference type="Proteomes" id="UP000252586"/>
    </source>
</evidence>
<feature type="transmembrane region" description="Helical" evidence="1">
    <location>
        <begin position="12"/>
        <end position="31"/>
    </location>
</feature>
<keyword evidence="1" id="KW-0812">Transmembrane</keyword>
<evidence type="ECO:0000256" key="1">
    <source>
        <dbReference type="SAM" id="Phobius"/>
    </source>
</evidence>
<comment type="caution">
    <text evidence="2">The sequence shown here is derived from an EMBL/GenBank/DDBJ whole genome shotgun (WGS) entry which is preliminary data.</text>
</comment>
<name>A0A366DDF9_9NOCA</name>
<reference evidence="2 3" key="1">
    <citation type="submission" date="2018-06" db="EMBL/GenBank/DDBJ databases">
        <title>Genomic Encyclopedia of Type Strains, Phase IV (KMG-IV): sequencing the most valuable type-strain genomes for metagenomic binning, comparative biology and taxonomic classification.</title>
        <authorList>
            <person name="Goeker M."/>
        </authorList>
    </citation>
    <scope>NUCLEOTIDE SEQUENCE [LARGE SCALE GENOMIC DNA]</scope>
    <source>
        <strain evidence="2 3">DSM 44599</strain>
    </source>
</reference>
<evidence type="ECO:0000313" key="2">
    <source>
        <dbReference type="EMBL" id="RBO87975.1"/>
    </source>
</evidence>
<dbReference type="AlphaFoldDB" id="A0A366DDF9"/>
<dbReference type="EMBL" id="QNRE01000010">
    <property type="protein sequence ID" value="RBO87975.1"/>
    <property type="molecule type" value="Genomic_DNA"/>
</dbReference>
<gene>
    <name evidence="2" type="ORF">DFR74_110233</name>
</gene>
<keyword evidence="1" id="KW-0472">Membrane</keyword>
<proteinExistence type="predicted"/>
<accession>A0A366DDF9</accession>
<keyword evidence="1" id="KW-1133">Transmembrane helix</keyword>
<dbReference type="Proteomes" id="UP000252586">
    <property type="component" value="Unassembled WGS sequence"/>
</dbReference>
<protein>
    <submittedName>
        <fullName evidence="2">Uncharacterized protein</fullName>
    </submittedName>
</protein>
<organism evidence="2 3">
    <name type="scientific">Nocardia puris</name>
    <dbReference type="NCBI Taxonomy" id="208602"/>
    <lineage>
        <taxon>Bacteria</taxon>
        <taxon>Bacillati</taxon>
        <taxon>Actinomycetota</taxon>
        <taxon>Actinomycetes</taxon>
        <taxon>Mycobacteriales</taxon>
        <taxon>Nocardiaceae</taxon>
        <taxon>Nocardia</taxon>
    </lineage>
</organism>